<accession>A0ABW0ZVK0</accession>
<evidence type="ECO:0000256" key="1">
    <source>
        <dbReference type="SAM" id="MobiDB-lite"/>
    </source>
</evidence>
<dbReference type="EMBL" id="JBHSON010000015">
    <property type="protein sequence ID" value="MFC5746563.1"/>
    <property type="molecule type" value="Genomic_DNA"/>
</dbReference>
<comment type="caution">
    <text evidence="2">The sequence shown here is derived from an EMBL/GenBank/DDBJ whole genome shotgun (WGS) entry which is preliminary data.</text>
</comment>
<protein>
    <submittedName>
        <fullName evidence="2">CaiB/BaiF CoA transferase family protein</fullName>
    </submittedName>
</protein>
<name>A0ABW0ZVK0_9ACTN</name>
<dbReference type="Proteomes" id="UP001596074">
    <property type="component" value="Unassembled WGS sequence"/>
</dbReference>
<dbReference type="GO" id="GO:0016740">
    <property type="term" value="F:transferase activity"/>
    <property type="evidence" value="ECO:0007669"/>
    <property type="project" value="UniProtKB-KW"/>
</dbReference>
<dbReference type="Pfam" id="PF02515">
    <property type="entry name" value="CoA_transf_3"/>
    <property type="match status" value="2"/>
</dbReference>
<dbReference type="PANTHER" id="PTHR48228">
    <property type="entry name" value="SUCCINYL-COA--D-CITRAMALATE COA-TRANSFERASE"/>
    <property type="match status" value="1"/>
</dbReference>
<feature type="region of interest" description="Disordered" evidence="1">
    <location>
        <begin position="343"/>
        <end position="381"/>
    </location>
</feature>
<feature type="region of interest" description="Disordered" evidence="1">
    <location>
        <begin position="757"/>
        <end position="776"/>
    </location>
</feature>
<dbReference type="SUPFAM" id="SSF89796">
    <property type="entry name" value="CoA-transferase family III (CaiB/BaiF)"/>
    <property type="match status" value="2"/>
</dbReference>
<gene>
    <name evidence="2" type="ORF">ACFPZN_13145</name>
</gene>
<dbReference type="InterPro" id="IPR050509">
    <property type="entry name" value="CoA-transferase_III"/>
</dbReference>
<proteinExistence type="predicted"/>
<evidence type="ECO:0000313" key="2">
    <source>
        <dbReference type="EMBL" id="MFC5746563.1"/>
    </source>
</evidence>
<dbReference type="RefSeq" id="WP_378282184.1">
    <property type="nucleotide sequence ID" value="NZ_JBHSON010000015.1"/>
</dbReference>
<dbReference type="InterPro" id="IPR023606">
    <property type="entry name" value="CoA-Trfase_III_dom_1_sf"/>
</dbReference>
<keyword evidence="2" id="KW-0808">Transferase</keyword>
<evidence type="ECO:0000313" key="3">
    <source>
        <dbReference type="Proteomes" id="UP001596074"/>
    </source>
</evidence>
<reference evidence="3" key="1">
    <citation type="journal article" date="2019" name="Int. J. Syst. Evol. Microbiol.">
        <title>The Global Catalogue of Microorganisms (GCM) 10K type strain sequencing project: providing services to taxonomists for standard genome sequencing and annotation.</title>
        <authorList>
            <consortium name="The Broad Institute Genomics Platform"/>
            <consortium name="The Broad Institute Genome Sequencing Center for Infectious Disease"/>
            <person name="Wu L."/>
            <person name="Ma J."/>
        </authorList>
    </citation>
    <scope>NUCLEOTIDE SEQUENCE [LARGE SCALE GENOMIC DNA]</scope>
    <source>
        <strain evidence="3">KCTC 42087</strain>
    </source>
</reference>
<organism evidence="2 3">
    <name type="scientific">Actinomadura rugatobispora</name>
    <dbReference type="NCBI Taxonomy" id="1994"/>
    <lineage>
        <taxon>Bacteria</taxon>
        <taxon>Bacillati</taxon>
        <taxon>Actinomycetota</taxon>
        <taxon>Actinomycetes</taxon>
        <taxon>Streptosporangiales</taxon>
        <taxon>Thermomonosporaceae</taxon>
        <taxon>Actinomadura</taxon>
    </lineage>
</organism>
<sequence length="776" mass="83817">MSGAMLAGLRVIDMTTGIAGPMATRLMAEYGADVIKVEPPGGDPFRDASLFATANRGKRGITLDLRSVPDRARLAGLLATTDVLVHGLRPAKAAELGLDDETLTTRFPRLVVSAVLGYPALHPDADRPGYDILVQARSGAMDELTGDRAGPIFMRLPLPSWMTTHLVTAGVLARLIARDANGRGGCAHTSLLQGMLAALMPVWNRAERPSAALAEKIPLTRGGEGMLRCMFQCADGEWMQIATLTGYTEHPLVIETMLEAGHDFIAVEGWAPTDDQLAVYRDVFRRRPRAEWIRAFDEGDVPVGAVEPLGSVFSDPQAIANGYVADVTDPVWGRVRQAAAPFGVDPPATVHGPAPRLGEHDGVALGEPPPRRPRAPGGRPVRRPLEGVRVLDLGMYVAGPSGPLLLADLGADVIKVEPARGGDRVRNFETLYVGVNRGKRSLAIDLTDERSQPVLERLIKSADIVHHNLRLRAATRLGLDHETVRAVNPRAVLCHVSAYGHTGEKKDWPGYDPTASAASGWALESGSRTGRPVWYRFGVWDVQSGMASVMPALMALLRRNVTGEGAFVSVSMLGIAALTNSSTMLLEDGRLAAYPRVDDEQTGLGPGYRIYRLAGDDWVAVCAFRDGDRAALRRIARVDTDEQLAAALADRDAEWFVKKLDDAGVPAEHVVRDHEQEFFDAEARAGGLATSYRHAEYGRLEQPGALWEFRDLDLRLDVPPAVVGQHTDEILGELGYSHEEIEELAVAGLVHRWPGTAMEETTADEPPRTGPDGGTA</sequence>
<dbReference type="PANTHER" id="PTHR48228:SF5">
    <property type="entry name" value="ALPHA-METHYLACYL-COA RACEMASE"/>
    <property type="match status" value="1"/>
</dbReference>
<keyword evidence="3" id="KW-1185">Reference proteome</keyword>
<dbReference type="Gene3D" id="3.40.50.10540">
    <property type="entry name" value="Crotonobetainyl-coa:carnitine coa-transferase, domain 1"/>
    <property type="match status" value="3"/>
</dbReference>
<dbReference type="InterPro" id="IPR003673">
    <property type="entry name" value="CoA-Trfase_fam_III"/>
</dbReference>